<dbReference type="InterPro" id="IPR029063">
    <property type="entry name" value="SAM-dependent_MTases_sf"/>
</dbReference>
<keyword evidence="3" id="KW-1185">Reference proteome</keyword>
<dbReference type="PANTHER" id="PTHR42912:SF93">
    <property type="entry name" value="N6-ADENOSINE-METHYLTRANSFERASE TMT1A"/>
    <property type="match status" value="1"/>
</dbReference>
<dbReference type="EMBL" id="CP080507">
    <property type="protein sequence ID" value="QYM78714.1"/>
    <property type="molecule type" value="Genomic_DNA"/>
</dbReference>
<protein>
    <submittedName>
        <fullName evidence="2">Class I SAM-dependent methyltransferase</fullName>
    </submittedName>
</protein>
<gene>
    <name evidence="2" type="ORF">K0B96_15640</name>
</gene>
<dbReference type="CDD" id="cd02440">
    <property type="entry name" value="AdoMet_MTases"/>
    <property type="match status" value="1"/>
</dbReference>
<evidence type="ECO:0000259" key="1">
    <source>
        <dbReference type="Pfam" id="PF08241"/>
    </source>
</evidence>
<evidence type="ECO:0000313" key="2">
    <source>
        <dbReference type="EMBL" id="QYM78714.1"/>
    </source>
</evidence>
<dbReference type="Proteomes" id="UP000825051">
    <property type="component" value="Chromosome"/>
</dbReference>
<evidence type="ECO:0000313" key="3">
    <source>
        <dbReference type="Proteomes" id="UP000825051"/>
    </source>
</evidence>
<keyword evidence="2" id="KW-0808">Transferase</keyword>
<dbReference type="InterPro" id="IPR013216">
    <property type="entry name" value="Methyltransf_11"/>
</dbReference>
<dbReference type="PANTHER" id="PTHR42912">
    <property type="entry name" value="METHYLTRANSFERASE"/>
    <property type="match status" value="1"/>
</dbReference>
<proteinExistence type="predicted"/>
<organism evidence="2 3">
    <name type="scientific">Horticoccus luteus</name>
    <dbReference type="NCBI Taxonomy" id="2862869"/>
    <lineage>
        <taxon>Bacteria</taxon>
        <taxon>Pseudomonadati</taxon>
        <taxon>Verrucomicrobiota</taxon>
        <taxon>Opitutia</taxon>
        <taxon>Opitutales</taxon>
        <taxon>Opitutaceae</taxon>
        <taxon>Horticoccus</taxon>
    </lineage>
</organism>
<name>A0A8F9XL60_9BACT</name>
<dbReference type="Gene3D" id="3.40.50.150">
    <property type="entry name" value="Vaccinia Virus protein VP39"/>
    <property type="match status" value="1"/>
</dbReference>
<dbReference type="RefSeq" id="WP_220161818.1">
    <property type="nucleotide sequence ID" value="NZ_CP080507.1"/>
</dbReference>
<dbReference type="InterPro" id="IPR050508">
    <property type="entry name" value="Methyltransf_Superfamily"/>
</dbReference>
<dbReference type="Pfam" id="PF08241">
    <property type="entry name" value="Methyltransf_11"/>
    <property type="match status" value="1"/>
</dbReference>
<dbReference type="KEGG" id="ole:K0B96_15640"/>
<dbReference type="GO" id="GO:0032259">
    <property type="term" value="P:methylation"/>
    <property type="evidence" value="ECO:0007669"/>
    <property type="project" value="UniProtKB-KW"/>
</dbReference>
<sequence length="222" mass="24729">MSNRSDYKGTWNALSKTRADALLYVGGSTDEASVDATAKDTIAYLQATTGIRTTDDFLEIGCGVGRVGKALSPLVRSWTGCDCAGEMLRHARERLAALSNVKLVEVSGHGLEGIADASLDVVYSTVVFMHLDEWDRYTYIEEAFRVLRPGGRFWCDNVNILTAPGWEFFETHRRAFKPGERPTHIAKCSTPQELETYLTHAGFTQIQTRARHLWVDAWGVKP</sequence>
<reference evidence="2" key="1">
    <citation type="submission" date="2021-08" db="EMBL/GenBank/DDBJ databases">
        <title>Genome of a novel bacterium of the phylum Verrucomicrobia, Oleiharenicola sp. KSB-15.</title>
        <authorList>
            <person name="Chung J.-H."/>
            <person name="Ahn J.-H."/>
            <person name="Yoon Y."/>
            <person name="Kim D.-Y."/>
            <person name="An S.-H."/>
            <person name="Park I."/>
            <person name="Yeon J."/>
        </authorList>
    </citation>
    <scope>NUCLEOTIDE SEQUENCE</scope>
    <source>
        <strain evidence="2">KSB-15</strain>
    </source>
</reference>
<dbReference type="SUPFAM" id="SSF53335">
    <property type="entry name" value="S-adenosyl-L-methionine-dependent methyltransferases"/>
    <property type="match status" value="1"/>
</dbReference>
<accession>A0A8F9XL60</accession>
<dbReference type="AlphaFoldDB" id="A0A8F9XL60"/>
<keyword evidence="2" id="KW-0489">Methyltransferase</keyword>
<feature type="domain" description="Methyltransferase type 11" evidence="1">
    <location>
        <begin position="58"/>
        <end position="155"/>
    </location>
</feature>
<dbReference type="GO" id="GO:0008757">
    <property type="term" value="F:S-adenosylmethionine-dependent methyltransferase activity"/>
    <property type="evidence" value="ECO:0007669"/>
    <property type="project" value="InterPro"/>
</dbReference>